<dbReference type="GO" id="GO:0005576">
    <property type="term" value="C:extracellular region"/>
    <property type="evidence" value="ECO:0007669"/>
    <property type="project" value="InterPro"/>
</dbReference>
<proteinExistence type="predicted"/>
<dbReference type="Proteomes" id="UP000085678">
    <property type="component" value="Unplaced"/>
</dbReference>
<sequence>MAAVFWCLVGLLFVGFVVAQDTKDAIDTNICILEDDELEHENRHKVVMSDCSKFIMCDHQRPVIKTCPNNTLFHPENLYCDYCVSIDCGERPIPDDHCGPIGRFEFTETNATTTPRPTVDPELFGEQCQDRQRLVRFSVKNDSHAYIRVYDGIYEVVSCGPMEFTVATCDCARVQGKEILYDCEGSVLKSSSGKVWTGLYGFITLVNGGPPRDVGTVCKLAGGAHLEIPHFMNRAFRRFTAAFFYKRDPQLTNRMGLVNNGQEEIRPSIQIYSEPNRLGGEVVTEIDEYPFLIGDGARPVGDNIWHHVAFVFNGTHYFIYVDGEERHTTEIIGFPKKLKGSPMVIGVDRYSDVTLGHGDTFFKGLLDNIVFYDVALSPDDIQNLSDGQYVRSPDPDQYVNPWSHMFPN</sequence>
<gene>
    <name evidence="5" type="primary">LOC106174382</name>
    <name evidence="4" type="synonym">LOC106157531</name>
</gene>
<dbReference type="InterPro" id="IPR036508">
    <property type="entry name" value="Chitin-bd_dom_sf"/>
</dbReference>
<dbReference type="Gene3D" id="2.60.120.200">
    <property type="match status" value="1"/>
</dbReference>
<dbReference type="RefSeq" id="XP_013411379.1">
    <property type="nucleotide sequence ID" value="XM_013555925.1"/>
</dbReference>
<dbReference type="RefSeq" id="XP_013388665.1">
    <property type="nucleotide sequence ID" value="XM_013533211.1"/>
</dbReference>
<dbReference type="SUPFAM" id="SSF49899">
    <property type="entry name" value="Concanavalin A-like lectins/glucanases"/>
    <property type="match status" value="1"/>
</dbReference>
<dbReference type="InterPro" id="IPR013320">
    <property type="entry name" value="ConA-like_dom_sf"/>
</dbReference>
<dbReference type="SUPFAM" id="SSF57625">
    <property type="entry name" value="Invertebrate chitin-binding proteins"/>
    <property type="match status" value="1"/>
</dbReference>
<dbReference type="GeneID" id="106157531"/>
<dbReference type="GO" id="GO:0008061">
    <property type="term" value="F:chitin binding"/>
    <property type="evidence" value="ECO:0007669"/>
    <property type="project" value="InterPro"/>
</dbReference>
<evidence type="ECO:0000256" key="1">
    <source>
        <dbReference type="SAM" id="SignalP"/>
    </source>
</evidence>
<dbReference type="KEGG" id="lak:106174382"/>
<feature type="signal peptide" evidence="1">
    <location>
        <begin position="1"/>
        <end position="19"/>
    </location>
</feature>
<feature type="chain" id="PRO_5014545954" evidence="1">
    <location>
        <begin position="20"/>
        <end position="408"/>
    </location>
</feature>
<dbReference type="InterPro" id="IPR002557">
    <property type="entry name" value="Chitin-bd_dom"/>
</dbReference>
<dbReference type="Gene3D" id="2.170.140.10">
    <property type="entry name" value="Chitin binding domain"/>
    <property type="match status" value="1"/>
</dbReference>
<name>A0A1S3JN46_LINAN</name>
<reference evidence="4 5" key="1">
    <citation type="submission" date="2025-04" db="UniProtKB">
        <authorList>
            <consortium name="RefSeq"/>
        </authorList>
    </citation>
    <scope>IDENTIFICATION</scope>
    <source>
        <tissue evidence="4 5">Gonads</tissue>
    </source>
</reference>
<evidence type="ECO:0000313" key="5">
    <source>
        <dbReference type="RefSeq" id="XP_013411379.1"/>
    </source>
</evidence>
<keyword evidence="1" id="KW-0732">Signal</keyword>
<dbReference type="KEGG" id="lak:106157531"/>
<dbReference type="PROSITE" id="PS50940">
    <property type="entry name" value="CHIT_BIND_II"/>
    <property type="match status" value="1"/>
</dbReference>
<dbReference type="Pfam" id="PF01607">
    <property type="entry name" value="CBM_14"/>
    <property type="match status" value="1"/>
</dbReference>
<evidence type="ECO:0000259" key="2">
    <source>
        <dbReference type="PROSITE" id="PS50940"/>
    </source>
</evidence>
<dbReference type="GeneID" id="106174382"/>
<feature type="domain" description="Chitin-binding type-2" evidence="2">
    <location>
        <begin position="28"/>
        <end position="90"/>
    </location>
</feature>
<organism evidence="3 5">
    <name type="scientific">Lingula anatina</name>
    <name type="common">Brachiopod</name>
    <name type="synonym">Lingula unguis</name>
    <dbReference type="NCBI Taxonomy" id="7574"/>
    <lineage>
        <taxon>Eukaryota</taxon>
        <taxon>Metazoa</taxon>
        <taxon>Spiralia</taxon>
        <taxon>Lophotrochozoa</taxon>
        <taxon>Brachiopoda</taxon>
        <taxon>Linguliformea</taxon>
        <taxon>Lingulata</taxon>
        <taxon>Lingulida</taxon>
        <taxon>Linguloidea</taxon>
        <taxon>Lingulidae</taxon>
        <taxon>Lingula</taxon>
    </lineage>
</organism>
<dbReference type="OrthoDB" id="9987187at2759"/>
<accession>A0A1S3JN46</accession>
<evidence type="ECO:0000313" key="4">
    <source>
        <dbReference type="RefSeq" id="XP_013388665.1"/>
    </source>
</evidence>
<dbReference type="SMART" id="SM00494">
    <property type="entry name" value="ChtBD2"/>
    <property type="match status" value="1"/>
</dbReference>
<dbReference type="AlphaFoldDB" id="A0A1S3JN46"/>
<protein>
    <submittedName>
        <fullName evidence="4">Uncharacterized protein LOC106157531</fullName>
    </submittedName>
    <submittedName>
        <fullName evidence="5">Uncharacterized protein LOC106174382</fullName>
    </submittedName>
</protein>
<evidence type="ECO:0000313" key="3">
    <source>
        <dbReference type="Proteomes" id="UP000085678"/>
    </source>
</evidence>
<dbReference type="Pfam" id="PF13385">
    <property type="entry name" value="Laminin_G_3"/>
    <property type="match status" value="1"/>
</dbReference>
<keyword evidence="3" id="KW-1185">Reference proteome</keyword>